<evidence type="ECO:0000313" key="16">
    <source>
        <dbReference type="Proteomes" id="UP000317036"/>
    </source>
</evidence>
<comment type="caution">
    <text evidence="15">The sequence shown here is derived from an EMBL/GenBank/DDBJ whole genome shotgun (WGS) entry which is preliminary data.</text>
</comment>
<feature type="domain" description="ABC transmembrane type-1" evidence="14">
    <location>
        <begin position="35"/>
        <end position="143"/>
    </location>
</feature>
<dbReference type="InterPro" id="IPR011527">
    <property type="entry name" value="ABC1_TM_dom"/>
</dbReference>
<evidence type="ECO:0000256" key="4">
    <source>
        <dbReference type="ARBA" id="ARBA00022679"/>
    </source>
</evidence>
<evidence type="ECO:0000256" key="6">
    <source>
        <dbReference type="ARBA" id="ARBA00022741"/>
    </source>
</evidence>
<evidence type="ECO:0000256" key="5">
    <source>
        <dbReference type="ARBA" id="ARBA00022692"/>
    </source>
</evidence>
<dbReference type="PANTHER" id="PTHR43711:SF1">
    <property type="entry name" value="HISTIDINE KINASE 1"/>
    <property type="match status" value="1"/>
</dbReference>
<dbReference type="PROSITE" id="PS50109">
    <property type="entry name" value="HIS_KIN"/>
    <property type="match status" value="1"/>
</dbReference>
<dbReference type="GO" id="GO:0140359">
    <property type="term" value="F:ABC-type transporter activity"/>
    <property type="evidence" value="ECO:0007669"/>
    <property type="project" value="InterPro"/>
</dbReference>
<accession>A0A559K6B9</accession>
<evidence type="ECO:0000259" key="14">
    <source>
        <dbReference type="PROSITE" id="PS50929"/>
    </source>
</evidence>
<dbReference type="PROSITE" id="PS50929">
    <property type="entry name" value="ABC_TM1F"/>
    <property type="match status" value="1"/>
</dbReference>
<dbReference type="Gene3D" id="1.20.1560.10">
    <property type="entry name" value="ABC transporter type 1, transmembrane domain"/>
    <property type="match status" value="1"/>
</dbReference>
<protein>
    <recommendedName>
        <fullName evidence="3">histidine kinase</fullName>
        <ecNumber evidence="3">2.7.13.3</ecNumber>
    </recommendedName>
</protein>
<feature type="transmembrane region" description="Helical" evidence="12">
    <location>
        <begin position="31"/>
        <end position="53"/>
    </location>
</feature>
<sequence length="278" mass="31093">MARTYTEGEITNKGNWRAFVRLLMQANPPKLILTIALTLSIISTLVGLMIPLFTKNAVDSFSVSSISWTQIGGMGVAFILMAIGSGISIYLLNYAGQCVVAGIRDRLWKKLLVLPVRYYDNNQTGETISRMTNDTAVIKELTSISGFSRALKSDTISDAERTHYLDIIEAESKRLSKLSDNLLKLSSLESQQHPFEPRSFRLDKQLRNLVLACEPQWVDKQMVMDIELAEVTITADEDLLSQVWTNLIHNAIKFTPAGGAVGVSFNEQFRESGNPYRR</sequence>
<keyword evidence="6" id="KW-0547">Nucleotide-binding</keyword>
<keyword evidence="7" id="KW-0418">Kinase</keyword>
<dbReference type="InterPro" id="IPR036890">
    <property type="entry name" value="HATPase_C_sf"/>
</dbReference>
<dbReference type="GO" id="GO:0005524">
    <property type="term" value="F:ATP binding"/>
    <property type="evidence" value="ECO:0007669"/>
    <property type="project" value="UniProtKB-KW"/>
</dbReference>
<dbReference type="InterPro" id="IPR005467">
    <property type="entry name" value="His_kinase_dom"/>
</dbReference>
<dbReference type="RefSeq" id="WP_144851284.1">
    <property type="nucleotide sequence ID" value="NZ_VNJI01000033.1"/>
</dbReference>
<keyword evidence="4" id="KW-0808">Transferase</keyword>
<proteinExistence type="predicted"/>
<evidence type="ECO:0000256" key="8">
    <source>
        <dbReference type="ARBA" id="ARBA00022840"/>
    </source>
</evidence>
<dbReference type="EC" id="2.7.13.3" evidence="3"/>
<evidence type="ECO:0000256" key="9">
    <source>
        <dbReference type="ARBA" id="ARBA00022989"/>
    </source>
</evidence>
<dbReference type="InterPro" id="IPR036097">
    <property type="entry name" value="HisK_dim/P_sf"/>
</dbReference>
<dbReference type="SUPFAM" id="SSF55874">
    <property type="entry name" value="ATPase domain of HSP90 chaperone/DNA topoisomerase II/histidine kinase"/>
    <property type="match status" value="1"/>
</dbReference>
<keyword evidence="16" id="KW-1185">Reference proteome</keyword>
<dbReference type="InterPro" id="IPR003661">
    <property type="entry name" value="HisK_dim/P_dom"/>
</dbReference>
<evidence type="ECO:0000256" key="12">
    <source>
        <dbReference type="SAM" id="Phobius"/>
    </source>
</evidence>
<keyword evidence="8" id="KW-0067">ATP-binding</keyword>
<dbReference type="InterPro" id="IPR050736">
    <property type="entry name" value="Sensor_HK_Regulatory"/>
</dbReference>
<evidence type="ECO:0000256" key="3">
    <source>
        <dbReference type="ARBA" id="ARBA00012438"/>
    </source>
</evidence>
<dbReference type="Pfam" id="PF00664">
    <property type="entry name" value="ABC_membrane"/>
    <property type="match status" value="1"/>
</dbReference>
<dbReference type="Gene3D" id="3.30.565.10">
    <property type="entry name" value="Histidine kinase-like ATPase, C-terminal domain"/>
    <property type="match status" value="1"/>
</dbReference>
<name>A0A559K6B9_9BACL</name>
<dbReference type="AlphaFoldDB" id="A0A559K6B9"/>
<evidence type="ECO:0000256" key="1">
    <source>
        <dbReference type="ARBA" id="ARBA00000085"/>
    </source>
</evidence>
<feature type="domain" description="Histidine kinase" evidence="13">
    <location>
        <begin position="141"/>
        <end position="264"/>
    </location>
</feature>
<dbReference type="GO" id="GO:0005886">
    <property type="term" value="C:plasma membrane"/>
    <property type="evidence" value="ECO:0007669"/>
    <property type="project" value="UniProtKB-SubCell"/>
</dbReference>
<gene>
    <name evidence="15" type="ORF">FPZ49_22675</name>
</gene>
<dbReference type="SUPFAM" id="SSF90123">
    <property type="entry name" value="ABC transporter transmembrane region"/>
    <property type="match status" value="1"/>
</dbReference>
<dbReference type="GO" id="GO:0000155">
    <property type="term" value="F:phosphorelay sensor kinase activity"/>
    <property type="evidence" value="ECO:0007669"/>
    <property type="project" value="InterPro"/>
</dbReference>
<comment type="subcellular location">
    <subcellularLocation>
        <location evidence="2">Cell membrane</location>
        <topology evidence="2">Multi-pass membrane protein</topology>
    </subcellularLocation>
</comment>
<comment type="catalytic activity">
    <reaction evidence="1">
        <text>ATP + protein L-histidine = ADP + protein N-phospho-L-histidine.</text>
        <dbReference type="EC" id="2.7.13.3"/>
    </reaction>
</comment>
<keyword evidence="5 12" id="KW-0812">Transmembrane</keyword>
<evidence type="ECO:0000256" key="10">
    <source>
        <dbReference type="ARBA" id="ARBA00023012"/>
    </source>
</evidence>
<evidence type="ECO:0000256" key="7">
    <source>
        <dbReference type="ARBA" id="ARBA00022777"/>
    </source>
</evidence>
<dbReference type="PANTHER" id="PTHR43711">
    <property type="entry name" value="TWO-COMPONENT HISTIDINE KINASE"/>
    <property type="match status" value="1"/>
</dbReference>
<reference evidence="15 16" key="1">
    <citation type="submission" date="2019-07" db="EMBL/GenBank/DDBJ databases">
        <authorList>
            <person name="Kim J."/>
        </authorList>
    </citation>
    <scope>NUCLEOTIDE SEQUENCE [LARGE SCALE GENOMIC DNA]</scope>
    <source>
        <strain evidence="15 16">JC52</strain>
    </source>
</reference>
<dbReference type="SUPFAM" id="SSF47384">
    <property type="entry name" value="Homodimeric domain of signal transducing histidine kinase"/>
    <property type="match status" value="1"/>
</dbReference>
<dbReference type="EMBL" id="VNJI01000033">
    <property type="protein sequence ID" value="TVY07688.1"/>
    <property type="molecule type" value="Genomic_DNA"/>
</dbReference>
<dbReference type="InterPro" id="IPR036640">
    <property type="entry name" value="ABC1_TM_sf"/>
</dbReference>
<keyword evidence="11 12" id="KW-0472">Membrane</keyword>
<dbReference type="Proteomes" id="UP000317036">
    <property type="component" value="Unassembled WGS sequence"/>
</dbReference>
<keyword evidence="10" id="KW-0902">Two-component regulatory system</keyword>
<feature type="transmembrane region" description="Helical" evidence="12">
    <location>
        <begin position="73"/>
        <end position="96"/>
    </location>
</feature>
<evidence type="ECO:0000256" key="2">
    <source>
        <dbReference type="ARBA" id="ARBA00004651"/>
    </source>
</evidence>
<evidence type="ECO:0000313" key="15">
    <source>
        <dbReference type="EMBL" id="TVY07688.1"/>
    </source>
</evidence>
<evidence type="ECO:0000259" key="13">
    <source>
        <dbReference type="PROSITE" id="PS50109"/>
    </source>
</evidence>
<dbReference type="OrthoDB" id="9813151at2"/>
<keyword evidence="9 12" id="KW-1133">Transmembrane helix</keyword>
<organism evidence="15 16">
    <name type="scientific">Paenibacillus cremeus</name>
    <dbReference type="NCBI Taxonomy" id="2163881"/>
    <lineage>
        <taxon>Bacteria</taxon>
        <taxon>Bacillati</taxon>
        <taxon>Bacillota</taxon>
        <taxon>Bacilli</taxon>
        <taxon>Bacillales</taxon>
        <taxon>Paenibacillaceae</taxon>
        <taxon>Paenibacillus</taxon>
    </lineage>
</organism>
<evidence type="ECO:0000256" key="11">
    <source>
        <dbReference type="ARBA" id="ARBA00023136"/>
    </source>
</evidence>
<dbReference type="CDD" id="cd00082">
    <property type="entry name" value="HisKA"/>
    <property type="match status" value="1"/>
</dbReference>